<reference evidence="2" key="2">
    <citation type="journal article" date="2024" name="Plant">
        <title>Genomic evolution and insights into agronomic trait innovations of Sesamum species.</title>
        <authorList>
            <person name="Miao H."/>
            <person name="Wang L."/>
            <person name="Qu L."/>
            <person name="Liu H."/>
            <person name="Sun Y."/>
            <person name="Le M."/>
            <person name="Wang Q."/>
            <person name="Wei S."/>
            <person name="Zheng Y."/>
            <person name="Lin W."/>
            <person name="Duan Y."/>
            <person name="Cao H."/>
            <person name="Xiong S."/>
            <person name="Wang X."/>
            <person name="Wei L."/>
            <person name="Li C."/>
            <person name="Ma Q."/>
            <person name="Ju M."/>
            <person name="Zhao R."/>
            <person name="Li G."/>
            <person name="Mu C."/>
            <person name="Tian Q."/>
            <person name="Mei H."/>
            <person name="Zhang T."/>
            <person name="Gao T."/>
            <person name="Zhang H."/>
        </authorList>
    </citation>
    <scope>NUCLEOTIDE SEQUENCE</scope>
    <source>
        <strain evidence="2">KEN8</strain>
    </source>
</reference>
<comment type="caution">
    <text evidence="2">The sequence shown here is derived from an EMBL/GenBank/DDBJ whole genome shotgun (WGS) entry which is preliminary data.</text>
</comment>
<evidence type="ECO:0000313" key="2">
    <source>
        <dbReference type="EMBL" id="KAL0315185.1"/>
    </source>
</evidence>
<proteinExistence type="predicted"/>
<reference evidence="2" key="1">
    <citation type="submission" date="2020-06" db="EMBL/GenBank/DDBJ databases">
        <authorList>
            <person name="Li T."/>
            <person name="Hu X."/>
            <person name="Zhang T."/>
            <person name="Song X."/>
            <person name="Zhang H."/>
            <person name="Dai N."/>
            <person name="Sheng W."/>
            <person name="Hou X."/>
            <person name="Wei L."/>
        </authorList>
    </citation>
    <scope>NUCLEOTIDE SEQUENCE</scope>
    <source>
        <strain evidence="2">KEN8</strain>
        <tissue evidence="2">Leaf</tissue>
    </source>
</reference>
<dbReference type="EMBL" id="JACGWM010000078">
    <property type="protein sequence ID" value="KAL0315185.1"/>
    <property type="molecule type" value="Genomic_DNA"/>
</dbReference>
<organism evidence="2">
    <name type="scientific">Sesamum calycinum</name>
    <dbReference type="NCBI Taxonomy" id="2727403"/>
    <lineage>
        <taxon>Eukaryota</taxon>
        <taxon>Viridiplantae</taxon>
        <taxon>Streptophyta</taxon>
        <taxon>Embryophyta</taxon>
        <taxon>Tracheophyta</taxon>
        <taxon>Spermatophyta</taxon>
        <taxon>Magnoliopsida</taxon>
        <taxon>eudicotyledons</taxon>
        <taxon>Gunneridae</taxon>
        <taxon>Pentapetalae</taxon>
        <taxon>asterids</taxon>
        <taxon>lamiids</taxon>
        <taxon>Lamiales</taxon>
        <taxon>Pedaliaceae</taxon>
        <taxon>Sesamum</taxon>
    </lineage>
</organism>
<evidence type="ECO:0000256" key="1">
    <source>
        <dbReference type="SAM" id="MobiDB-lite"/>
    </source>
</evidence>
<dbReference type="AlphaFoldDB" id="A0AAW2L7V5"/>
<gene>
    <name evidence="2" type="ORF">Scaly_2881600</name>
</gene>
<dbReference type="PANTHER" id="PTHR33240">
    <property type="entry name" value="OS08G0508500 PROTEIN"/>
    <property type="match status" value="1"/>
</dbReference>
<dbReference type="SUPFAM" id="SSF56672">
    <property type="entry name" value="DNA/RNA polymerases"/>
    <property type="match status" value="1"/>
</dbReference>
<sequence length="449" mass="50604">MISSPPPPHPAPLPETEQCEPSVGPYVPEPIPHLKVRRRLFLAKEGDGPPIPPLQQHWTPDRGPRAPSEEVNSRRETVATAQVRRAEQLRKINEQLDRISRKMEELRRLIKIGPRVPLEMDRDAIRITFDDRDLVDILFPHNDPVVITIDVANFVVQKVLVDNDNLADIILKHCGKDGFIHDEFETSQYPTNGFGGGNITPAGVVSMLTSVAADLCRKTMMVRYLVVDIPSAYNIILGRPTLNQFQAVVSTYHLKVKFPTSNEIGLVKETRNRVRGGKFLGYKVTERGIEANLEKIKPILQNPSPRSIKDIENLAGRMGGAGIVLRDPEGIEFEVAVKLYFAVTNNEDDYEAVIAGMNLALRLRVENSRKFTLLAFEHLENRGVFQDKELHDPKGGEGLPLLNVQAPNDDWITSIIRFLQGMKLTTYSGKYRREVVDIISGIAHWLRKF</sequence>
<dbReference type="PANTHER" id="PTHR33240:SF15">
    <property type="entry name" value="GAG-PRO-LIKE PROTEIN"/>
    <property type="match status" value="1"/>
</dbReference>
<dbReference type="InterPro" id="IPR043502">
    <property type="entry name" value="DNA/RNA_pol_sf"/>
</dbReference>
<feature type="compositionally biased region" description="Pro residues" evidence="1">
    <location>
        <begin position="1"/>
        <end position="13"/>
    </location>
</feature>
<accession>A0AAW2L7V5</accession>
<feature type="compositionally biased region" description="Basic and acidic residues" evidence="1">
    <location>
        <begin position="59"/>
        <end position="77"/>
    </location>
</feature>
<feature type="region of interest" description="Disordered" evidence="1">
    <location>
        <begin position="42"/>
        <end position="77"/>
    </location>
</feature>
<protein>
    <submittedName>
        <fullName evidence="2">Uncharacterized protein</fullName>
    </submittedName>
</protein>
<feature type="region of interest" description="Disordered" evidence="1">
    <location>
        <begin position="1"/>
        <end position="29"/>
    </location>
</feature>
<name>A0AAW2L7V5_9LAMI</name>